<name>A0A9P6TDA9_9BASI</name>
<sequence length="62" mass="6702">MAFLTTILEIIDPAASHHMFTKHEVFTSYTNISHLNQTLNLAGGTATLKIIGRGTGAPYSLN</sequence>
<keyword evidence="2" id="KW-1185">Reference proteome</keyword>
<dbReference type="AlphaFoldDB" id="A0A9P6TDA9"/>
<dbReference type="Proteomes" id="UP000886653">
    <property type="component" value="Unassembled WGS sequence"/>
</dbReference>
<evidence type="ECO:0000313" key="1">
    <source>
        <dbReference type="EMBL" id="KAG0147505.1"/>
    </source>
</evidence>
<accession>A0A9P6TDA9</accession>
<protein>
    <submittedName>
        <fullName evidence="1">Uncharacterized protein</fullName>
    </submittedName>
</protein>
<organism evidence="1 2">
    <name type="scientific">Cronartium quercuum f. sp. fusiforme G11</name>
    <dbReference type="NCBI Taxonomy" id="708437"/>
    <lineage>
        <taxon>Eukaryota</taxon>
        <taxon>Fungi</taxon>
        <taxon>Dikarya</taxon>
        <taxon>Basidiomycota</taxon>
        <taxon>Pucciniomycotina</taxon>
        <taxon>Pucciniomycetes</taxon>
        <taxon>Pucciniales</taxon>
        <taxon>Coleosporiaceae</taxon>
        <taxon>Cronartium</taxon>
    </lineage>
</organism>
<comment type="caution">
    <text evidence="1">The sequence shown here is derived from an EMBL/GenBank/DDBJ whole genome shotgun (WGS) entry which is preliminary data.</text>
</comment>
<evidence type="ECO:0000313" key="2">
    <source>
        <dbReference type="Proteomes" id="UP000886653"/>
    </source>
</evidence>
<reference evidence="1" key="1">
    <citation type="submission" date="2013-11" db="EMBL/GenBank/DDBJ databases">
        <title>Genome sequence of the fusiform rust pathogen reveals effectors for host alternation and coevolution with pine.</title>
        <authorList>
            <consortium name="DOE Joint Genome Institute"/>
            <person name="Smith K."/>
            <person name="Pendleton A."/>
            <person name="Kubisiak T."/>
            <person name="Anderson C."/>
            <person name="Salamov A."/>
            <person name="Aerts A."/>
            <person name="Riley R."/>
            <person name="Clum A."/>
            <person name="Lindquist E."/>
            <person name="Ence D."/>
            <person name="Campbell M."/>
            <person name="Kronenberg Z."/>
            <person name="Feau N."/>
            <person name="Dhillon B."/>
            <person name="Hamelin R."/>
            <person name="Burleigh J."/>
            <person name="Smith J."/>
            <person name="Yandell M."/>
            <person name="Nelson C."/>
            <person name="Grigoriev I."/>
            <person name="Davis J."/>
        </authorList>
    </citation>
    <scope>NUCLEOTIDE SEQUENCE</scope>
    <source>
        <strain evidence="1">G11</strain>
    </source>
</reference>
<gene>
    <name evidence="1" type="ORF">CROQUDRAFT_91411</name>
</gene>
<dbReference type="EMBL" id="MU167247">
    <property type="protein sequence ID" value="KAG0147505.1"/>
    <property type="molecule type" value="Genomic_DNA"/>
</dbReference>
<proteinExistence type="predicted"/>